<dbReference type="SUPFAM" id="SSF50685">
    <property type="entry name" value="Barwin-like endoglucanases"/>
    <property type="match status" value="1"/>
</dbReference>
<dbReference type="AlphaFoldDB" id="K0RT32"/>
<dbReference type="OrthoDB" id="10035502at2759"/>
<evidence type="ECO:0008006" key="5">
    <source>
        <dbReference type="Google" id="ProtNLM"/>
    </source>
</evidence>
<accession>K0RT32</accession>
<reference evidence="3 4" key="1">
    <citation type="journal article" date="2012" name="Genome Biol.">
        <title>Genome and low-iron response of an oceanic diatom adapted to chronic iron limitation.</title>
        <authorList>
            <person name="Lommer M."/>
            <person name="Specht M."/>
            <person name="Roy A.S."/>
            <person name="Kraemer L."/>
            <person name="Andreson R."/>
            <person name="Gutowska M.A."/>
            <person name="Wolf J."/>
            <person name="Bergner S.V."/>
            <person name="Schilhabel M.B."/>
            <person name="Klostermeier U.C."/>
            <person name="Beiko R.G."/>
            <person name="Rosenstiel P."/>
            <person name="Hippler M."/>
            <person name="Laroche J."/>
        </authorList>
    </citation>
    <scope>NUCLEOTIDE SEQUENCE [LARGE SCALE GENOMIC DNA]</scope>
    <source>
        <strain evidence="3 4">CCMP1005</strain>
    </source>
</reference>
<name>K0RT32_THAOC</name>
<keyword evidence="2" id="KW-0732">Signal</keyword>
<dbReference type="Proteomes" id="UP000266841">
    <property type="component" value="Unassembled WGS sequence"/>
</dbReference>
<proteinExistence type="predicted"/>
<dbReference type="eggNOG" id="ENOG502TB66">
    <property type="taxonomic scope" value="Eukaryota"/>
</dbReference>
<gene>
    <name evidence="3" type="ORF">THAOC_31274</name>
</gene>
<feature type="chain" id="PRO_5003839432" description="Expansin-like EG45 domain-containing protein" evidence="2">
    <location>
        <begin position="20"/>
        <end position="730"/>
    </location>
</feature>
<organism evidence="3 4">
    <name type="scientific">Thalassiosira oceanica</name>
    <name type="common">Marine diatom</name>
    <dbReference type="NCBI Taxonomy" id="159749"/>
    <lineage>
        <taxon>Eukaryota</taxon>
        <taxon>Sar</taxon>
        <taxon>Stramenopiles</taxon>
        <taxon>Ochrophyta</taxon>
        <taxon>Bacillariophyta</taxon>
        <taxon>Coscinodiscophyceae</taxon>
        <taxon>Thalassiosirophycidae</taxon>
        <taxon>Thalassiosirales</taxon>
        <taxon>Thalassiosiraceae</taxon>
        <taxon>Thalassiosira</taxon>
    </lineage>
</organism>
<feature type="compositionally biased region" description="Low complexity" evidence="1">
    <location>
        <begin position="168"/>
        <end position="180"/>
    </location>
</feature>
<evidence type="ECO:0000313" key="3">
    <source>
        <dbReference type="EMBL" id="EJK49817.1"/>
    </source>
</evidence>
<feature type="compositionally biased region" description="Low complexity" evidence="1">
    <location>
        <begin position="347"/>
        <end position="360"/>
    </location>
</feature>
<evidence type="ECO:0000256" key="1">
    <source>
        <dbReference type="SAM" id="MobiDB-lite"/>
    </source>
</evidence>
<dbReference type="InterPro" id="IPR036908">
    <property type="entry name" value="RlpA-like_sf"/>
</dbReference>
<sequence length="730" mass="76387">MRSHLIAIASFYLGATVAAASSSRLRGPSRRLQAGHGVASRTGYEYADPPATPSCGVDYASVANGVALRQSMMGAPPAMCGVCYRLTGAPHLYDEATYEQQGNTAKEDWSTIVQVVDTAPNGNAVNGLEYVFDLPDSVFEEGSAPHAGAAGVADGHIPLAYEEVACPESESAPSTSAPTATPTPEPTASPAAAAAPSGDKCCSFDYSTCVAGWCSDGQDNCGACGGSWIQPPEENSCLAQWTPCLTTPDAEPCCDGLTPPQLPGRRDELGDEHCGCKSGSASGVTSWRNPSPIHPRSMPPVPLSNKQRCEKMRTPESLMAGAKSNRFSVTSGDGGQQIDGRDIVACPESESASSTSAPTATPTPEPTASPVAAAAPSGDKCCSFDYSTCDAGWCSDGQDNCGACGGSWIQPPEENSCLAQWTPCLTTPDAEPCCDGLTPELQKTGGQQALEVMVGGPTSIMARSFTALFSFALLLSVTKIIDSFKLTPGHHADHPSIVERRLGLGHASSGVPSGEISSSWTRREILDVLTTITGATLAVHPQKSLAYNGALRKDALSYNGVYSDPKHSKGYRVLIGDVDLAKLTLQDDPSGSVFNLPVKVDSKDGAVTRFAFDLSQKGGPTNIAGELGRDKEGIPIISFPDGNAWKKRETGPIGVYWNGSDPKKVMVLRPVKPPQLAVEYRNNGAVTSTGSARAGGSAITFDLPDGKTQGVFSMRDKTLTFDDGVVWTKF</sequence>
<protein>
    <recommendedName>
        <fullName evidence="5">Expansin-like EG45 domain-containing protein</fullName>
    </recommendedName>
</protein>
<keyword evidence="4" id="KW-1185">Reference proteome</keyword>
<dbReference type="EMBL" id="AGNL01044414">
    <property type="protein sequence ID" value="EJK49817.1"/>
    <property type="molecule type" value="Genomic_DNA"/>
</dbReference>
<feature type="region of interest" description="Disordered" evidence="1">
    <location>
        <begin position="168"/>
        <end position="195"/>
    </location>
</feature>
<evidence type="ECO:0000256" key="2">
    <source>
        <dbReference type="SAM" id="SignalP"/>
    </source>
</evidence>
<feature type="region of interest" description="Disordered" evidence="1">
    <location>
        <begin position="285"/>
        <end position="305"/>
    </location>
</feature>
<feature type="region of interest" description="Disordered" evidence="1">
    <location>
        <begin position="347"/>
        <end position="375"/>
    </location>
</feature>
<comment type="caution">
    <text evidence="3">The sequence shown here is derived from an EMBL/GenBank/DDBJ whole genome shotgun (WGS) entry which is preliminary data.</text>
</comment>
<evidence type="ECO:0000313" key="4">
    <source>
        <dbReference type="Proteomes" id="UP000266841"/>
    </source>
</evidence>
<feature type="signal peptide" evidence="2">
    <location>
        <begin position="1"/>
        <end position="19"/>
    </location>
</feature>